<evidence type="ECO:0000256" key="9">
    <source>
        <dbReference type="ARBA" id="ARBA00037847"/>
    </source>
</evidence>
<keyword evidence="4 11" id="KW-0732">Signal</keyword>
<keyword evidence="7" id="KW-0675">Receptor</keyword>
<evidence type="ECO:0000256" key="1">
    <source>
        <dbReference type="ARBA" id="ARBA00004236"/>
    </source>
</evidence>
<evidence type="ECO:0000256" key="3">
    <source>
        <dbReference type="ARBA" id="ARBA00022692"/>
    </source>
</evidence>
<evidence type="ECO:0000313" key="13">
    <source>
        <dbReference type="Proteomes" id="UP001642484"/>
    </source>
</evidence>
<feature type="signal peptide" evidence="11">
    <location>
        <begin position="1"/>
        <end position="23"/>
    </location>
</feature>
<dbReference type="PANTHER" id="PTHR48052">
    <property type="entry name" value="UNNAMED PRODUCT"/>
    <property type="match status" value="1"/>
</dbReference>
<name>A0ABP0MBT9_9DINO</name>
<evidence type="ECO:0000256" key="5">
    <source>
        <dbReference type="ARBA" id="ARBA00022989"/>
    </source>
</evidence>
<dbReference type="Proteomes" id="UP001642484">
    <property type="component" value="Unassembled WGS sequence"/>
</dbReference>
<dbReference type="SUPFAM" id="SSF52058">
    <property type="entry name" value="L domain-like"/>
    <property type="match status" value="2"/>
</dbReference>
<dbReference type="SUPFAM" id="SSF52047">
    <property type="entry name" value="RNI-like"/>
    <property type="match status" value="1"/>
</dbReference>
<organism evidence="12 13">
    <name type="scientific">Durusdinium trenchii</name>
    <dbReference type="NCBI Taxonomy" id="1381693"/>
    <lineage>
        <taxon>Eukaryota</taxon>
        <taxon>Sar</taxon>
        <taxon>Alveolata</taxon>
        <taxon>Dinophyceae</taxon>
        <taxon>Suessiales</taxon>
        <taxon>Symbiodiniaceae</taxon>
        <taxon>Durusdinium</taxon>
    </lineage>
</organism>
<feature type="transmembrane region" description="Helical" evidence="10">
    <location>
        <begin position="985"/>
        <end position="1010"/>
    </location>
</feature>
<comment type="caution">
    <text evidence="12">The sequence shown here is derived from an EMBL/GenBank/DDBJ whole genome shotgun (WGS) entry which is preliminary data.</text>
</comment>
<feature type="transmembrane region" description="Helical" evidence="10">
    <location>
        <begin position="1103"/>
        <end position="1126"/>
    </location>
</feature>
<comment type="subcellular location">
    <subcellularLocation>
        <location evidence="1">Cell membrane</location>
    </subcellularLocation>
    <subcellularLocation>
        <location evidence="9">Endomembrane system</location>
        <topology evidence="9">Single-pass membrane protein</topology>
    </subcellularLocation>
</comment>
<evidence type="ECO:0000256" key="6">
    <source>
        <dbReference type="ARBA" id="ARBA00023136"/>
    </source>
</evidence>
<proteinExistence type="predicted"/>
<dbReference type="Gene3D" id="3.80.10.10">
    <property type="entry name" value="Ribonuclease Inhibitor"/>
    <property type="match status" value="6"/>
</dbReference>
<dbReference type="InterPro" id="IPR009030">
    <property type="entry name" value="Growth_fac_rcpt_cys_sf"/>
</dbReference>
<dbReference type="SUPFAM" id="SSF57184">
    <property type="entry name" value="Growth factor receptor domain"/>
    <property type="match status" value="1"/>
</dbReference>
<keyword evidence="6 10" id="KW-0472">Membrane</keyword>
<keyword evidence="2" id="KW-1003">Cell membrane</keyword>
<dbReference type="InterPro" id="IPR032675">
    <property type="entry name" value="LRR_dom_sf"/>
</dbReference>
<feature type="transmembrane region" description="Helical" evidence="10">
    <location>
        <begin position="1430"/>
        <end position="1448"/>
    </location>
</feature>
<evidence type="ECO:0000256" key="2">
    <source>
        <dbReference type="ARBA" id="ARBA00022475"/>
    </source>
</evidence>
<feature type="transmembrane region" description="Helical" evidence="10">
    <location>
        <begin position="1189"/>
        <end position="1210"/>
    </location>
</feature>
<sequence length="1547" mass="169629">MINAFHSFLRCLLFAGCSQVIDAERARVHQTALEALANDPLPEGRSAMDKSQCPQWSDLRAALQNLGIDAAEAEPHLRERIRWAGCDIVALHLEDLSEKLHGDLSAIENLPDLQELNLSNAKITGDLSNLEKFPKLQQLDLQHTLVSGELSGLRKLTQLHQLTLIKTKITGDLTALTQLTQLKKLVLAETKISGDLVSLRQLYHMRQLNLSHTQVHGDLSGLTKLTQLQVLSLHLTSKVTGDLSSLKHLHQLQVVDLSDTKVFGDLSGLWELIQLQELYLESKMITGDLSSLRQFYQMRQLGLSHTEVHGDLSDLTKLTQLQGLSLHGTKVTGDLSSLKQLHQLQVVDLSESKVFGDLSGLWELTQLQELYLAKSKVYGDLLALEQLKQLEKLNLQSTNSSGELSSLKKLTQLWHLNLANTQVRGGPSSLEDVPLMLLDLTNSKVTFHLSGLEKLAGLFQVHLRNTAVTGDLADLKPLTMLELLDLENTKVAGDLSEVQHLYFLQLLYLTNTAVTGNLSSLEGLRGLSKLDLKSTKVTGNLSSLNQLVELQQLSLRNTTVSGDLSTLISLPRLQEADLSATKVSGRMTVSWRGRAPELRVLNLADSQISFLPAGDDLEDLRRHFYSASDKDFVAKAVLPKLSILDLSRCPLNGNVNDLLAPLGGCGALARIKAEDCGLAGSIPSLILEQVWVGHRFHETWKSPLARSLQVLDVAANRLDFIEAIPSNVFALILAGNPLSFGDGVLHQAVTAGTFLDLENVSIKDHTEPLDLLARGLLQRTDERSSVSTARGYACYAITSKSLQVTPSVFLPQELCACLPGWEGHGTQCTRCPQNTFKNGYDGICQPCPKASNSEEGSTMCHCTYGELLNEQGAPVCGCPMGQALDGGKCLPCHDYHLYCPKVGEELVFAKPLLGFARLKVQDKSAVRCLKPSNTRCNASHASNGSLFPECADGYRGTLCSDCAAHYYASNRLCEPCLSNEMLPELWEIGAASAVVVVLLCLALACVWMGLFQSSESEARQTPRLLVKSVLKEQLRAQAPILLQTIQLWAVLALLARVEQEEGAVRDRFWELPYMEASQFSVASLKGTLNLQCRFDAVAVRMASALLAPLSPLLVLLVCLGIEYFYYGLGINSGLQALTLFYVGGAFGSSRLLRCQRVDGEGASLKEFAFRKNLPHLKCDPDSWHYVDAIGFGAGFCYGVVIPCCLAYLYAKQHLALRPAKLTIAQAADQRDLEVWLVDSKGSSREKMFVKEGVLSRRVVAASAAHIAVLMRGRVQIQLRNGVVTAKLVAGNSSRSIHTETVDVMSLVEAMSDTRTALKCRVLAEALMERCILEEIAESERVLAGSKNLLLKYARCRNLYMEIIQKLVAVALVSTVGSEDGVCVSLAITLAMAATSAMVQPFVQPQVNVTQCCCFLSLALAAVSFDNHWVWLSRAALVLPFLLCALLAIKPDSTQSLAVRLWQQLRDEVEALEKGQVVEVTAERPSLSWAQRFEWTWNRCVEKSIDTVPLRAVGLVLHSGLSGSLTVQSGTVQYIMDFNKSKQVEDTD</sequence>
<evidence type="ECO:0000256" key="7">
    <source>
        <dbReference type="ARBA" id="ARBA00023170"/>
    </source>
</evidence>
<evidence type="ECO:0000313" key="12">
    <source>
        <dbReference type="EMBL" id="CAK9048182.1"/>
    </source>
</evidence>
<gene>
    <name evidence="12" type="ORF">CCMP2556_LOCUS24831</name>
</gene>
<evidence type="ECO:0000256" key="10">
    <source>
        <dbReference type="SAM" id="Phobius"/>
    </source>
</evidence>
<dbReference type="PANTHER" id="PTHR48052:SF66">
    <property type="entry name" value="OS02G0610000 PROTEIN"/>
    <property type="match status" value="1"/>
</dbReference>
<dbReference type="EMBL" id="CAXAMN010016446">
    <property type="protein sequence ID" value="CAK9048182.1"/>
    <property type="molecule type" value="Genomic_DNA"/>
</dbReference>
<keyword evidence="13" id="KW-1185">Reference proteome</keyword>
<accession>A0ABP0MBT9</accession>
<reference evidence="12 13" key="1">
    <citation type="submission" date="2024-02" db="EMBL/GenBank/DDBJ databases">
        <authorList>
            <person name="Chen Y."/>
            <person name="Shah S."/>
            <person name="Dougan E. K."/>
            <person name="Thang M."/>
            <person name="Chan C."/>
        </authorList>
    </citation>
    <scope>NUCLEOTIDE SEQUENCE [LARGE SCALE GENOMIC DNA]</scope>
</reference>
<keyword evidence="8" id="KW-0325">Glycoprotein</keyword>
<keyword evidence="3 10" id="KW-0812">Transmembrane</keyword>
<protein>
    <submittedName>
        <fullName evidence="12">Uncharacterized protein</fullName>
    </submittedName>
</protein>
<evidence type="ECO:0000256" key="8">
    <source>
        <dbReference type="ARBA" id="ARBA00023180"/>
    </source>
</evidence>
<evidence type="ECO:0000256" key="11">
    <source>
        <dbReference type="SAM" id="SignalP"/>
    </source>
</evidence>
<evidence type="ECO:0000256" key="4">
    <source>
        <dbReference type="ARBA" id="ARBA00022729"/>
    </source>
</evidence>
<feature type="chain" id="PRO_5045906315" evidence="11">
    <location>
        <begin position="24"/>
        <end position="1547"/>
    </location>
</feature>
<keyword evidence="5 10" id="KW-1133">Transmembrane helix</keyword>